<evidence type="ECO:0000256" key="2">
    <source>
        <dbReference type="ARBA" id="ARBA00022670"/>
    </source>
</evidence>
<keyword evidence="4 6" id="KW-0720">Serine protease</keyword>
<evidence type="ECO:0000259" key="8">
    <source>
        <dbReference type="Pfam" id="PF02897"/>
    </source>
</evidence>
<dbReference type="Proteomes" id="UP001206925">
    <property type="component" value="Unassembled WGS sequence"/>
</dbReference>
<evidence type="ECO:0000256" key="1">
    <source>
        <dbReference type="ARBA" id="ARBA00005228"/>
    </source>
</evidence>
<dbReference type="EMBL" id="JAMZMK010011719">
    <property type="protein sequence ID" value="KAI7726303.1"/>
    <property type="molecule type" value="Genomic_DNA"/>
</dbReference>
<dbReference type="EC" id="3.4.21.-" evidence="6"/>
<dbReference type="GO" id="GO:0004252">
    <property type="term" value="F:serine-type endopeptidase activity"/>
    <property type="evidence" value="ECO:0007669"/>
    <property type="project" value="UniProtKB-UniRule"/>
</dbReference>
<evidence type="ECO:0000259" key="7">
    <source>
        <dbReference type="Pfam" id="PF00326"/>
    </source>
</evidence>
<comment type="function">
    <text evidence="5">Serine peptidase whose precise substrate specificity remains unclear. Does not cleave peptides after a arginine or lysine residue. Regulates trans-Golgi network morphology and sorting by regulating the membrane binding of the AP-1 complex. May play a role in the regulation of synaptic vesicle exocytosis.</text>
</comment>
<dbReference type="Gene3D" id="2.130.10.120">
    <property type="entry name" value="Prolyl oligopeptidase, N-terminal domain"/>
    <property type="match status" value="2"/>
</dbReference>
<dbReference type="SUPFAM" id="SSF53474">
    <property type="entry name" value="alpha/beta-Hydrolases"/>
    <property type="match status" value="1"/>
</dbReference>
<dbReference type="PANTHER" id="PTHR11757:SF12">
    <property type="entry name" value="PROLYL ENDOPEPTIDASE"/>
    <property type="match status" value="1"/>
</dbReference>
<organism evidence="9 10">
    <name type="scientific">Ambrosia artemisiifolia</name>
    <name type="common">Common ragweed</name>
    <dbReference type="NCBI Taxonomy" id="4212"/>
    <lineage>
        <taxon>Eukaryota</taxon>
        <taxon>Viridiplantae</taxon>
        <taxon>Streptophyta</taxon>
        <taxon>Embryophyta</taxon>
        <taxon>Tracheophyta</taxon>
        <taxon>Spermatophyta</taxon>
        <taxon>Magnoliopsida</taxon>
        <taxon>eudicotyledons</taxon>
        <taxon>Gunneridae</taxon>
        <taxon>Pentapetalae</taxon>
        <taxon>asterids</taxon>
        <taxon>campanulids</taxon>
        <taxon>Asterales</taxon>
        <taxon>Asteraceae</taxon>
        <taxon>Asteroideae</taxon>
        <taxon>Heliantheae alliance</taxon>
        <taxon>Heliantheae</taxon>
        <taxon>Ambrosia</taxon>
    </lineage>
</organism>
<evidence type="ECO:0000256" key="4">
    <source>
        <dbReference type="ARBA" id="ARBA00022825"/>
    </source>
</evidence>
<dbReference type="Gene3D" id="3.40.50.1820">
    <property type="entry name" value="alpha/beta hydrolase"/>
    <property type="match status" value="1"/>
</dbReference>
<dbReference type="GO" id="GO:0009507">
    <property type="term" value="C:chloroplast"/>
    <property type="evidence" value="ECO:0007669"/>
    <property type="project" value="TreeGrafter"/>
</dbReference>
<sequence length="564" mass="63489">MINYAKRGFANEEILLDWNEIAQEHGYVHVGTCRISPDHRYLAYTIDITGEERFLLQVKDLQTRTTIPTLRVEGVYVVDANNPKDSLRKVHDRVSGVQFFLEHHRGFFYILTNLHVGDEKESLDGSYYLARCCVEDVQSANWENSSNTQTSDYRMILAIQFYITTFRMHKVIAPTKGTNIQDMDVFYDHLVLYLNKDDSPMICSIKMPIQPNDKKKMEIDALDPWFFPMPSNSCSVNPGSNHDFMNSVYRVVLSSPVMPDLVVDYDMSTRTFSIVHQEDVLGISSKAQKNEAHEWINVSSSYFCERKEVVSHDGTIVPLTILYSHKAHKMGQSAGIIHGYGSYGEILEKSWSAERLSLLDRGWVVAFADVRGGAGSDPSWHKNGSGLHKLNSINDFISCGNYLINEGYVHKDQLGAIGHSAGGLLVAAAINMHPDLFRAAILKVPFLDICNTLLDPSLPLTVLDYEEFGNPQIKSHFDSIMKYSPYDNINKGICYPAMLLTASFHDSRVGVWEAAKYVSRIREQTCSTCSGSVILKTNMSGGHFGEGGRTGQCEELAYEYAFLM</sequence>
<dbReference type="Pfam" id="PF02897">
    <property type="entry name" value="Peptidase_S9_N"/>
    <property type="match status" value="1"/>
</dbReference>
<evidence type="ECO:0000256" key="6">
    <source>
        <dbReference type="RuleBase" id="RU368024"/>
    </source>
</evidence>
<keyword evidence="2 6" id="KW-0645">Protease</keyword>
<dbReference type="AlphaFoldDB" id="A0AAD5BMS8"/>
<dbReference type="GO" id="GO:0006508">
    <property type="term" value="P:proteolysis"/>
    <property type="evidence" value="ECO:0007669"/>
    <property type="project" value="UniProtKB-KW"/>
</dbReference>
<keyword evidence="3 6" id="KW-0378">Hydrolase</keyword>
<evidence type="ECO:0000313" key="9">
    <source>
        <dbReference type="EMBL" id="KAI7726303.1"/>
    </source>
</evidence>
<keyword evidence="10" id="KW-1185">Reference proteome</keyword>
<dbReference type="InterPro" id="IPR002470">
    <property type="entry name" value="Peptidase_S9A"/>
</dbReference>
<feature type="domain" description="Peptidase S9 prolyl oligopeptidase catalytic" evidence="7">
    <location>
        <begin position="354"/>
        <end position="563"/>
    </location>
</feature>
<name>A0AAD5BMS8_AMBAR</name>
<dbReference type="Pfam" id="PF00326">
    <property type="entry name" value="Peptidase_S9"/>
    <property type="match status" value="1"/>
</dbReference>
<dbReference type="PANTHER" id="PTHR11757">
    <property type="entry name" value="PROTEASE FAMILY S9A OLIGOPEPTIDASE"/>
    <property type="match status" value="1"/>
</dbReference>
<reference evidence="9" key="1">
    <citation type="submission" date="2022-06" db="EMBL/GenBank/DDBJ databases">
        <title>Uncovering the hologenomic basis of an extraordinary plant invasion.</title>
        <authorList>
            <person name="Bieker V.C."/>
            <person name="Martin M.D."/>
            <person name="Gilbert T."/>
            <person name="Hodgins K."/>
            <person name="Battlay P."/>
            <person name="Petersen B."/>
            <person name="Wilson J."/>
        </authorList>
    </citation>
    <scope>NUCLEOTIDE SEQUENCE</scope>
    <source>
        <strain evidence="9">AA19_3_7</strain>
        <tissue evidence="9">Leaf</tissue>
    </source>
</reference>
<accession>A0AAD5BMS8</accession>
<evidence type="ECO:0000313" key="10">
    <source>
        <dbReference type="Proteomes" id="UP001206925"/>
    </source>
</evidence>
<dbReference type="InterPro" id="IPR029058">
    <property type="entry name" value="AB_hydrolase_fold"/>
</dbReference>
<feature type="domain" description="Peptidase S9A N-terminal" evidence="8">
    <location>
        <begin position="10"/>
        <end position="110"/>
    </location>
</feature>
<feature type="non-terminal residue" evidence="9">
    <location>
        <position position="564"/>
    </location>
</feature>
<protein>
    <recommendedName>
        <fullName evidence="6">Prolyl endopeptidase</fullName>
        <ecNumber evidence="6">3.4.21.-</ecNumber>
    </recommendedName>
</protein>
<evidence type="ECO:0000256" key="3">
    <source>
        <dbReference type="ARBA" id="ARBA00022801"/>
    </source>
</evidence>
<dbReference type="SUPFAM" id="SSF50993">
    <property type="entry name" value="Peptidase/esterase 'gauge' domain"/>
    <property type="match status" value="1"/>
</dbReference>
<dbReference type="InterPro" id="IPR023302">
    <property type="entry name" value="Pept_S9A_N"/>
</dbReference>
<gene>
    <name evidence="9" type="ORF">M8C21_014359</name>
</gene>
<dbReference type="InterPro" id="IPR051543">
    <property type="entry name" value="Serine_Peptidase_S9A"/>
</dbReference>
<evidence type="ECO:0000256" key="5">
    <source>
        <dbReference type="ARBA" id="ARBA00045448"/>
    </source>
</evidence>
<dbReference type="InterPro" id="IPR001375">
    <property type="entry name" value="Peptidase_S9_cat"/>
</dbReference>
<comment type="caution">
    <text evidence="9">The sequence shown here is derived from an EMBL/GenBank/DDBJ whole genome shotgun (WGS) entry which is preliminary data.</text>
</comment>
<comment type="similarity">
    <text evidence="1 6">Belongs to the peptidase S9A family.</text>
</comment>
<dbReference type="PRINTS" id="PR00862">
    <property type="entry name" value="PROLIGOPTASE"/>
</dbReference>
<proteinExistence type="inferred from homology"/>